<sequence>MFLFGFSARAGALASGRVKMERAPARWRARGFAAIAAGLIAYGLAALGLPASALASARLYMQSGGVTRSAVVIQHAALKLRRRPLIIVLRPRNGGVRRHRLAFQEIVESRKPVFLYPEPLAGGWPVAAGPNADRDTLFLHDLINRFVNAGVGDPRKIFLVGEASGGVFAFRAICGGVGHSVAGIATLGAAMPADLAHCAGNPTAYIAVNNVANPNVPFGGGHARFVGGSIQALPAEETLAMFARRAGCGAKREERPLIEHDSHGVARARGAILSYAGCRTPVELLRIATLTPHTGSKTAHPAAPPASEGHNFDAARKVWEFLKRNGA</sequence>
<dbReference type="Proteomes" id="UP001139104">
    <property type="component" value="Unassembled WGS sequence"/>
</dbReference>
<name>A0ABS9Z427_9HYPH</name>
<gene>
    <name evidence="1" type="ORF">K2U94_04940</name>
</gene>
<reference evidence="1" key="1">
    <citation type="journal article" date="2022" name="ISME J.">
        <title>Identification of active gaseous-alkane degraders at natural gas seeps.</title>
        <authorList>
            <person name="Farhan Ul Haque M."/>
            <person name="Hernandez M."/>
            <person name="Crombie A.T."/>
            <person name="Murrell J.C."/>
        </authorList>
    </citation>
    <scope>NUCLEOTIDE SEQUENCE</scope>
    <source>
        <strain evidence="1">PC2</strain>
    </source>
</reference>
<dbReference type="InterPro" id="IPR029058">
    <property type="entry name" value="AB_hydrolase_fold"/>
</dbReference>
<accession>A0ABS9Z427</accession>
<proteinExistence type="predicted"/>
<dbReference type="SUPFAM" id="SSF53474">
    <property type="entry name" value="alpha/beta-Hydrolases"/>
    <property type="match status" value="1"/>
</dbReference>
<comment type="caution">
    <text evidence="1">The sequence shown here is derived from an EMBL/GenBank/DDBJ whole genome shotgun (WGS) entry which is preliminary data.</text>
</comment>
<keyword evidence="2" id="KW-1185">Reference proteome</keyword>
<organism evidence="1 2">
    <name type="scientific">Candidatus Rhodoblastus alkanivorans</name>
    <dbReference type="NCBI Taxonomy" id="2954117"/>
    <lineage>
        <taxon>Bacteria</taxon>
        <taxon>Pseudomonadati</taxon>
        <taxon>Pseudomonadota</taxon>
        <taxon>Alphaproteobacteria</taxon>
        <taxon>Hyphomicrobiales</taxon>
        <taxon>Rhodoblastaceae</taxon>
        <taxon>Rhodoblastus</taxon>
    </lineage>
</organism>
<evidence type="ECO:0008006" key="3">
    <source>
        <dbReference type="Google" id="ProtNLM"/>
    </source>
</evidence>
<evidence type="ECO:0000313" key="2">
    <source>
        <dbReference type="Proteomes" id="UP001139104"/>
    </source>
</evidence>
<dbReference type="EMBL" id="JAIVFP010000001">
    <property type="protein sequence ID" value="MCI4682115.1"/>
    <property type="molecule type" value="Genomic_DNA"/>
</dbReference>
<evidence type="ECO:0000313" key="1">
    <source>
        <dbReference type="EMBL" id="MCI4682115.1"/>
    </source>
</evidence>
<dbReference type="RefSeq" id="WP_243066146.1">
    <property type="nucleotide sequence ID" value="NZ_JAIVFK010000002.1"/>
</dbReference>
<protein>
    <recommendedName>
        <fullName evidence="3">Polyhydroxybutyrate depolymerase</fullName>
    </recommendedName>
</protein>
<dbReference type="Gene3D" id="3.40.50.1820">
    <property type="entry name" value="alpha/beta hydrolase"/>
    <property type="match status" value="1"/>
</dbReference>